<evidence type="ECO:0000313" key="1">
    <source>
        <dbReference type="EMBL" id="KAI5683196.1"/>
    </source>
</evidence>
<dbReference type="Proteomes" id="UP001060085">
    <property type="component" value="Linkage Group LG01"/>
</dbReference>
<name>A0ACC0CE22_CATRO</name>
<dbReference type="EMBL" id="CM044701">
    <property type="protein sequence ID" value="KAI5683196.1"/>
    <property type="molecule type" value="Genomic_DNA"/>
</dbReference>
<organism evidence="1 2">
    <name type="scientific">Catharanthus roseus</name>
    <name type="common">Madagascar periwinkle</name>
    <name type="synonym">Vinca rosea</name>
    <dbReference type="NCBI Taxonomy" id="4058"/>
    <lineage>
        <taxon>Eukaryota</taxon>
        <taxon>Viridiplantae</taxon>
        <taxon>Streptophyta</taxon>
        <taxon>Embryophyta</taxon>
        <taxon>Tracheophyta</taxon>
        <taxon>Spermatophyta</taxon>
        <taxon>Magnoliopsida</taxon>
        <taxon>eudicotyledons</taxon>
        <taxon>Gunneridae</taxon>
        <taxon>Pentapetalae</taxon>
        <taxon>asterids</taxon>
        <taxon>lamiids</taxon>
        <taxon>Gentianales</taxon>
        <taxon>Apocynaceae</taxon>
        <taxon>Rauvolfioideae</taxon>
        <taxon>Vinceae</taxon>
        <taxon>Catharanthinae</taxon>
        <taxon>Catharanthus</taxon>
    </lineage>
</organism>
<proteinExistence type="predicted"/>
<sequence length="109" mass="12378">MVFKEKCRPFWNFGNFKFTFSHLLCEMKKLETLQDNGRSEKEGRTEPTVMIGSHPTVPDYLPATVGPHPTVPGKIVVAPILLWLVAFVAHDEIHLPCLTVKCLKLAKYQ</sequence>
<accession>A0ACC0CE22</accession>
<comment type="caution">
    <text evidence="1">The sequence shown here is derived from an EMBL/GenBank/DDBJ whole genome shotgun (WGS) entry which is preliminary data.</text>
</comment>
<evidence type="ECO:0000313" key="2">
    <source>
        <dbReference type="Proteomes" id="UP001060085"/>
    </source>
</evidence>
<protein>
    <submittedName>
        <fullName evidence="1">Uncharacterized protein</fullName>
    </submittedName>
</protein>
<reference evidence="2" key="1">
    <citation type="journal article" date="2023" name="Nat. Plants">
        <title>Single-cell RNA sequencing provides a high-resolution roadmap for understanding the multicellular compartmentation of specialized metabolism.</title>
        <authorList>
            <person name="Sun S."/>
            <person name="Shen X."/>
            <person name="Li Y."/>
            <person name="Li Y."/>
            <person name="Wang S."/>
            <person name="Li R."/>
            <person name="Zhang H."/>
            <person name="Shen G."/>
            <person name="Guo B."/>
            <person name="Wei J."/>
            <person name="Xu J."/>
            <person name="St-Pierre B."/>
            <person name="Chen S."/>
            <person name="Sun C."/>
        </authorList>
    </citation>
    <scope>NUCLEOTIDE SEQUENCE [LARGE SCALE GENOMIC DNA]</scope>
</reference>
<keyword evidence="2" id="KW-1185">Reference proteome</keyword>
<gene>
    <name evidence="1" type="ORF">M9H77_04424</name>
</gene>